<gene>
    <name evidence="2" type="ORF">Ga0061060_103220</name>
</gene>
<organism evidence="2 3">
    <name type="scientific">Anoxybacillus suryakundensis</name>
    <dbReference type="NCBI Taxonomy" id="1325335"/>
    <lineage>
        <taxon>Bacteria</taxon>
        <taxon>Bacillati</taxon>
        <taxon>Bacillota</taxon>
        <taxon>Bacilli</taxon>
        <taxon>Bacillales</taxon>
        <taxon>Anoxybacillaceae</taxon>
        <taxon>Anoxybacillus</taxon>
    </lineage>
</organism>
<keyword evidence="3" id="KW-1185">Reference proteome</keyword>
<name>A0A0K6GLJ9_9BACL</name>
<proteinExistence type="predicted"/>
<reference evidence="3" key="1">
    <citation type="submission" date="2015-08" db="EMBL/GenBank/DDBJ databases">
        <authorList>
            <person name="Varghese N."/>
        </authorList>
    </citation>
    <scope>NUCLEOTIDE SEQUENCE [LARGE SCALE GENOMIC DNA]</scope>
    <source>
        <strain evidence="3">DSM 27374</strain>
    </source>
</reference>
<dbReference type="OrthoDB" id="2973652at2"/>
<feature type="domain" description="DUF5626" evidence="1">
    <location>
        <begin position="47"/>
        <end position="184"/>
    </location>
</feature>
<dbReference type="Gene3D" id="2.60.40.3860">
    <property type="match status" value="1"/>
</dbReference>
<evidence type="ECO:0000313" key="2">
    <source>
        <dbReference type="EMBL" id="CUA79396.1"/>
    </source>
</evidence>
<evidence type="ECO:0000259" key="1">
    <source>
        <dbReference type="Pfam" id="PF18540"/>
    </source>
</evidence>
<dbReference type="STRING" id="1325335.GCA_001418025_00704"/>
<protein>
    <recommendedName>
        <fullName evidence="1">DUF5626 domain-containing protein</fullName>
    </recommendedName>
</protein>
<accession>A0A0K6GLJ9</accession>
<dbReference type="Proteomes" id="UP000182738">
    <property type="component" value="Unassembled WGS sequence"/>
</dbReference>
<dbReference type="Pfam" id="PF18540">
    <property type="entry name" value="DUF5626"/>
    <property type="match status" value="1"/>
</dbReference>
<sequence>MRKIWILTVLFTNIFVFGFYESFSHASELPVQKNATEDAKEITVQFDLKDQEKHEIIVVDESGKEMTITIEPIMLSEREDYGRINRPSYQHLFPYGKSTYQVKAATPYMGISYFIDVNVPNNIEESRIIKAYSYDYWIIGGTLNNISLSYTEKTAKFSADVSWLGGLGGANVYVKATLSGNLLTISTRM</sequence>
<dbReference type="RefSeq" id="WP_055440566.1">
    <property type="nucleotide sequence ID" value="NZ_BAABDZ010000029.1"/>
</dbReference>
<dbReference type="InterPro" id="IPR040491">
    <property type="entry name" value="DUF5626"/>
</dbReference>
<dbReference type="EMBL" id="CYGZ01000003">
    <property type="protein sequence ID" value="CUA79396.1"/>
    <property type="molecule type" value="Genomic_DNA"/>
</dbReference>
<evidence type="ECO:0000313" key="3">
    <source>
        <dbReference type="Proteomes" id="UP000182738"/>
    </source>
</evidence>
<dbReference type="AlphaFoldDB" id="A0A0K6GLJ9"/>